<keyword evidence="2" id="KW-1185">Reference proteome</keyword>
<evidence type="ECO:0000313" key="1">
    <source>
        <dbReference type="EMBL" id="ADQ53387.1"/>
    </source>
</evidence>
<evidence type="ECO:0000313" key="2">
    <source>
        <dbReference type="Proteomes" id="UP000008727"/>
    </source>
</evidence>
<dbReference type="EMBL" id="GU459069">
    <property type="protein sequence ID" value="ADQ53387.1"/>
    <property type="molecule type" value="Genomic_DNA"/>
</dbReference>
<gene>
    <name evidence="1" type="ORF">65p380</name>
</gene>
<dbReference type="KEGG" id="vg:10323657"/>
<dbReference type="Proteomes" id="UP000008727">
    <property type="component" value="Segment"/>
</dbReference>
<proteinExistence type="predicted"/>
<reference evidence="1 2" key="1">
    <citation type="journal article" date="2010" name="Virol. J.">
        <title>Genomes of the T4-related bacteriophages as windows on microbial genome evolution.</title>
        <authorList>
            <person name="Petrov V.M."/>
            <person name="Ratnayaka S."/>
            <person name="Nolan J.M."/>
            <person name="Miller E.S."/>
            <person name="Karam J.D."/>
        </authorList>
    </citation>
    <scope>NUCLEOTIDE SEQUENCE [LARGE SCALE GENOMIC DNA]</scope>
</reference>
<organism evidence="1 2">
    <name type="scientific">Aeromonas phage 65</name>
    <dbReference type="NCBI Taxonomy" id="2919549"/>
    <lineage>
        <taxon>Viruses</taxon>
        <taxon>Duplodnaviria</taxon>
        <taxon>Heunggongvirae</taxon>
        <taxon>Uroviricota</taxon>
        <taxon>Caudoviricetes</taxon>
        <taxon>Pantevenvirales</taxon>
        <taxon>Straboviridae</taxon>
        <taxon>Emmerichvirinae</taxon>
        <taxon>Ishigurovirus</taxon>
        <taxon>Ishigurovirus osborne</taxon>
    </lineage>
</organism>
<dbReference type="RefSeq" id="YP_004301217.1">
    <property type="nucleotide sequence ID" value="NC_015251.1"/>
</dbReference>
<protein>
    <submittedName>
        <fullName evidence="1">Uncharacterized protein</fullName>
    </submittedName>
</protein>
<sequence length="55" mass="6164">MGGGTPLKIISDYFIEIPEPGLVWAYPWHTNQLLKNFVLKDRGFSGGIFGRKNAL</sequence>
<name>E5DSL4_9CAUD</name>
<accession>E5DSL4</accession>